<evidence type="ECO:0000256" key="4">
    <source>
        <dbReference type="ARBA" id="ARBA00022692"/>
    </source>
</evidence>
<evidence type="ECO:0000256" key="2">
    <source>
        <dbReference type="ARBA" id="ARBA00007329"/>
    </source>
</evidence>
<keyword evidence="8" id="KW-0539">Nucleus</keyword>
<sequence length="706" mass="79168">MKSLRYIVSHCLQVVMNAAQHETGRNGGMRSAFRFLGFIVNGLLLVALSLGLFTRWEHSGDTNLLVMFVMGLVVFLIACVLSYYFSMENACTNIAHLVFGFLLGFLALVDQANLIDDSKEEASRYLLLLSIFTRSMLSISSRFFRATRFASTLLLSTEFLELVGFGAASAALTMERCFDVSLLLCAFGLCLADLRMKSLLALPTMIGFSVISVLLFFPALDLSINPFALGCFFGRLLCDPLIDLFYSGLTVTERWHPYLQAHKMLRRFSVLVLLLAELLFIILSAFTLGNVNRWYILRLLGIIVFGILWVTSHLVLVTALWAFHNRLNNCLGACALLRTGSKSLDDVMASRGMRQYCLVAEQLVFGALIFTILMAVVCWQEKNGTFIALFMFILPLESLVFGLFHELGSCLGGTCIGYSLIIPTAYCSPDKQPMPLPPELVETINLRATTMLHAIQRFFARYMVENFGCDYSTSGVNLDNLQGKLRTFFDQRTDDGARHDTYILHYSGHTHNSGEWALAGGESLKMDTLLEWWADRNGASGSRLLIILDCDNSAVWVREVRQVAHCVAVQAATLSCLPDPEAAGTDMAQIGDFTRLWVDYNCKSEEQVGFVWKTHGISPLYNVSAEWANYKLQLPGRAQYEMAVATYFPPVLRPIVDGMSTICFANNSYIDNKPCDVWSRWCRRLKLRWFPPTILDTGHGFKLVRA</sequence>
<keyword evidence="5 9" id="KW-1133">Transmembrane helix</keyword>
<feature type="transmembrane region" description="Helical" evidence="9">
    <location>
        <begin position="268"/>
        <end position="289"/>
    </location>
</feature>
<reference evidence="10" key="1">
    <citation type="submission" date="2025-05" db="UniProtKB">
        <authorList>
            <consortium name="Ensembl"/>
        </authorList>
    </citation>
    <scope>IDENTIFICATION</scope>
</reference>
<evidence type="ECO:0000313" key="11">
    <source>
        <dbReference type="Proteomes" id="UP000694388"/>
    </source>
</evidence>
<feature type="transmembrane region" description="Helical" evidence="9">
    <location>
        <begin position="93"/>
        <end position="113"/>
    </location>
</feature>
<keyword evidence="4 9" id="KW-0812">Transmembrane</keyword>
<dbReference type="GeneTree" id="ENSGT00390000005941"/>
<dbReference type="PANTHER" id="PTHR14437:SF2">
    <property type="entry name" value="TRANSMEMBRANE PROTEIN 168"/>
    <property type="match status" value="1"/>
</dbReference>
<keyword evidence="11" id="KW-1185">Reference proteome</keyword>
<feature type="transmembrane region" description="Helical" evidence="9">
    <location>
        <begin position="199"/>
        <end position="220"/>
    </location>
</feature>
<evidence type="ECO:0000313" key="10">
    <source>
        <dbReference type="Ensembl" id="ENSEBUP00000027286.1"/>
    </source>
</evidence>
<protein>
    <recommendedName>
        <fullName evidence="3">Transmembrane protein 168</fullName>
    </recommendedName>
</protein>
<evidence type="ECO:0000256" key="1">
    <source>
        <dbReference type="ARBA" id="ARBA00004232"/>
    </source>
</evidence>
<organism evidence="10 11">
    <name type="scientific">Eptatretus burgeri</name>
    <name type="common">Inshore hagfish</name>
    <dbReference type="NCBI Taxonomy" id="7764"/>
    <lineage>
        <taxon>Eukaryota</taxon>
        <taxon>Metazoa</taxon>
        <taxon>Chordata</taxon>
        <taxon>Craniata</taxon>
        <taxon>Vertebrata</taxon>
        <taxon>Cyclostomata</taxon>
        <taxon>Myxini</taxon>
        <taxon>Myxiniformes</taxon>
        <taxon>Myxinidae</taxon>
        <taxon>Eptatretinae</taxon>
        <taxon>Eptatretus</taxon>
    </lineage>
</organism>
<evidence type="ECO:0000256" key="8">
    <source>
        <dbReference type="ARBA" id="ARBA00023242"/>
    </source>
</evidence>
<feature type="transmembrane region" description="Helical" evidence="9">
    <location>
        <begin position="125"/>
        <end position="144"/>
    </location>
</feature>
<evidence type="ECO:0000256" key="7">
    <source>
        <dbReference type="ARBA" id="ARBA00023180"/>
    </source>
</evidence>
<dbReference type="Ensembl" id="ENSEBUT00000027862.1">
    <property type="protein sequence ID" value="ENSEBUP00000027286.1"/>
    <property type="gene ID" value="ENSEBUG00000016719.1"/>
</dbReference>
<evidence type="ECO:0000256" key="6">
    <source>
        <dbReference type="ARBA" id="ARBA00023136"/>
    </source>
</evidence>
<comment type="similarity">
    <text evidence="2">Belongs to the TMEM168 family.</text>
</comment>
<accession>A0A8C4RAX2</accession>
<dbReference type="InterPro" id="IPR029713">
    <property type="entry name" value="TMEM168"/>
</dbReference>
<dbReference type="OMA" id="VNDQYIA"/>
<feature type="transmembrane region" description="Helical" evidence="9">
    <location>
        <begin position="65"/>
        <end position="87"/>
    </location>
</feature>
<dbReference type="Proteomes" id="UP000694388">
    <property type="component" value="Unplaced"/>
</dbReference>
<dbReference type="PANTHER" id="PTHR14437">
    <property type="entry name" value="TRANSMEMBRANE PROTEIN 168"/>
    <property type="match status" value="1"/>
</dbReference>
<feature type="transmembrane region" description="Helical" evidence="9">
    <location>
        <begin position="32"/>
        <end position="53"/>
    </location>
</feature>
<dbReference type="GO" id="GO:0031965">
    <property type="term" value="C:nuclear membrane"/>
    <property type="evidence" value="ECO:0007669"/>
    <property type="project" value="UniProtKB-SubCell"/>
</dbReference>
<proteinExistence type="inferred from homology"/>
<feature type="transmembrane region" description="Helical" evidence="9">
    <location>
        <begin position="385"/>
        <end position="404"/>
    </location>
</feature>
<evidence type="ECO:0000256" key="5">
    <source>
        <dbReference type="ARBA" id="ARBA00022989"/>
    </source>
</evidence>
<evidence type="ECO:0000256" key="9">
    <source>
        <dbReference type="SAM" id="Phobius"/>
    </source>
</evidence>
<evidence type="ECO:0000256" key="3">
    <source>
        <dbReference type="ARBA" id="ARBA00014572"/>
    </source>
</evidence>
<feature type="transmembrane region" description="Helical" evidence="9">
    <location>
        <begin position="295"/>
        <end position="323"/>
    </location>
</feature>
<keyword evidence="7" id="KW-0325">Glycoprotein</keyword>
<name>A0A8C4RAX2_EPTBU</name>
<keyword evidence="6 9" id="KW-0472">Membrane</keyword>
<dbReference type="AlphaFoldDB" id="A0A8C4RAX2"/>
<comment type="subcellular location">
    <subcellularLocation>
        <location evidence="1">Nucleus membrane</location>
        <topology evidence="1">Multi-pass membrane protein</topology>
    </subcellularLocation>
</comment>
<dbReference type="Ensembl" id="ENSEBUT00000027857.1">
    <property type="protein sequence ID" value="ENSEBUP00000027281.1"/>
    <property type="gene ID" value="ENSEBUG00000016719.1"/>
</dbReference>
<feature type="transmembrane region" description="Helical" evidence="9">
    <location>
        <begin position="358"/>
        <end position="379"/>
    </location>
</feature>